<dbReference type="GO" id="GO:0001228">
    <property type="term" value="F:DNA-binding transcription activator activity, RNA polymerase II-specific"/>
    <property type="evidence" value="ECO:0007669"/>
    <property type="project" value="TreeGrafter"/>
</dbReference>
<keyword evidence="10" id="KW-1185">Reference proteome</keyword>
<organism evidence="9 10">
    <name type="scientific">Saccharomyces mikatae IFO 1815</name>
    <dbReference type="NCBI Taxonomy" id="226126"/>
    <lineage>
        <taxon>Eukaryota</taxon>
        <taxon>Fungi</taxon>
        <taxon>Dikarya</taxon>
        <taxon>Ascomycota</taxon>
        <taxon>Saccharomycotina</taxon>
        <taxon>Saccharomycetes</taxon>
        <taxon>Saccharomycetales</taxon>
        <taxon>Saccharomycetaceae</taxon>
        <taxon>Saccharomyces</taxon>
    </lineage>
</organism>
<dbReference type="SMART" id="SM00338">
    <property type="entry name" value="BRLZ"/>
    <property type="match status" value="1"/>
</dbReference>
<feature type="compositionally biased region" description="Polar residues" evidence="7">
    <location>
        <begin position="127"/>
        <end position="140"/>
    </location>
</feature>
<dbReference type="EMBL" id="OX365764">
    <property type="protein sequence ID" value="CAI4039370.1"/>
    <property type="molecule type" value="Genomic_DNA"/>
</dbReference>
<keyword evidence="2" id="KW-0805">Transcription regulation</keyword>
<dbReference type="PROSITE" id="PS50217">
    <property type="entry name" value="BZIP"/>
    <property type="match status" value="1"/>
</dbReference>
<dbReference type="GeneID" id="80918581"/>
<dbReference type="InterPro" id="IPR046347">
    <property type="entry name" value="bZIP_sf"/>
</dbReference>
<evidence type="ECO:0000256" key="5">
    <source>
        <dbReference type="ARBA" id="ARBA00023242"/>
    </source>
</evidence>
<dbReference type="PANTHER" id="PTHR40621">
    <property type="entry name" value="TRANSCRIPTION FACTOR KAPC-RELATED"/>
    <property type="match status" value="1"/>
</dbReference>
<gene>
    <name evidence="9" type="primary">SMKI08G0330</name>
    <name evidence="9" type="ORF">SMKI_08G0330</name>
</gene>
<dbReference type="GO" id="GO:0000976">
    <property type="term" value="F:transcription cis-regulatory region binding"/>
    <property type="evidence" value="ECO:0007669"/>
    <property type="project" value="InterPro"/>
</dbReference>
<proteinExistence type="inferred from homology"/>
<sequence>MMPYNVDNNTNGFMKPINLQSEELECCTGSSVFQNDSEHIKENQDTLSDQTPCFSMLDVQCPALNLSESNYDLMVQNEIPLSKDTNFQTIQLMPSSGECSSYAVADSGNHHNDNNSDINHSYEKNDNSPSSRTPSIPHSENISDDSKAKKKAQNRAAQKAFRERKEARLKELQDKLLESEKNRQSLLKEIEELRKVNTEINAENRLLLRSGNERFSRDLIDGTGHKYSFPIKDEFFSSEVPEGKLNNKSMYTLKSSGQTREKEAQYTDKAGRQVFTVPATWEYLYKLSEDRDFDVTYVMSKLKGKECCHTHGPAYPRNLIDSLVQEAAANE</sequence>
<evidence type="ECO:0000256" key="3">
    <source>
        <dbReference type="ARBA" id="ARBA00023159"/>
    </source>
</evidence>
<dbReference type="GO" id="GO:0090575">
    <property type="term" value="C:RNA polymerase II transcription regulator complex"/>
    <property type="evidence" value="ECO:0007669"/>
    <property type="project" value="TreeGrafter"/>
</dbReference>
<reference evidence="9" key="1">
    <citation type="submission" date="2022-10" db="EMBL/GenBank/DDBJ databases">
        <authorList>
            <person name="Byrne P K."/>
        </authorList>
    </citation>
    <scope>NUCLEOTIDE SEQUENCE</scope>
    <source>
        <strain evidence="9">IFO1815</strain>
    </source>
</reference>
<evidence type="ECO:0000259" key="8">
    <source>
        <dbReference type="PROSITE" id="PS50217"/>
    </source>
</evidence>
<evidence type="ECO:0000256" key="4">
    <source>
        <dbReference type="ARBA" id="ARBA00023163"/>
    </source>
</evidence>
<evidence type="ECO:0000256" key="2">
    <source>
        <dbReference type="ARBA" id="ARBA00023015"/>
    </source>
</evidence>
<dbReference type="InterPro" id="IPR050936">
    <property type="entry name" value="AP-1-like"/>
</dbReference>
<feature type="compositionally biased region" description="Basic and acidic residues" evidence="7">
    <location>
        <begin position="108"/>
        <end position="126"/>
    </location>
</feature>
<dbReference type="InterPro" id="IPR004827">
    <property type="entry name" value="bZIP"/>
</dbReference>
<feature type="domain" description="BZIP" evidence="8">
    <location>
        <begin position="144"/>
        <end position="207"/>
    </location>
</feature>
<dbReference type="Gene3D" id="1.20.5.170">
    <property type="match status" value="1"/>
</dbReference>
<evidence type="ECO:0000256" key="7">
    <source>
        <dbReference type="SAM" id="MobiDB-lite"/>
    </source>
</evidence>
<evidence type="ECO:0000256" key="6">
    <source>
        <dbReference type="ARBA" id="ARBA00038132"/>
    </source>
</evidence>
<dbReference type="PROSITE" id="PS00036">
    <property type="entry name" value="BZIP_BASIC"/>
    <property type="match status" value="1"/>
</dbReference>
<dbReference type="PANTHER" id="PTHR40621:SF8">
    <property type="entry name" value="AP-1-LIKE TRANSCRIPTION FACTOR YAP3"/>
    <property type="match status" value="1"/>
</dbReference>
<evidence type="ECO:0000313" key="10">
    <source>
        <dbReference type="Proteomes" id="UP001161438"/>
    </source>
</evidence>
<comment type="similarity">
    <text evidence="6">Belongs to the bZIP family. YAP subfamily.</text>
</comment>
<comment type="subcellular location">
    <subcellularLocation>
        <location evidence="1">Nucleus</location>
    </subcellularLocation>
</comment>
<name>A0AA35IYM8_SACMI</name>
<dbReference type="Pfam" id="PF00170">
    <property type="entry name" value="bZIP_1"/>
    <property type="match status" value="1"/>
</dbReference>
<feature type="region of interest" description="Disordered" evidence="7">
    <location>
        <begin position="99"/>
        <end position="164"/>
    </location>
</feature>
<keyword evidence="4" id="KW-0804">Transcription</keyword>
<dbReference type="CDD" id="cd14688">
    <property type="entry name" value="bZIP_YAP"/>
    <property type="match status" value="1"/>
</dbReference>
<dbReference type="Proteomes" id="UP001161438">
    <property type="component" value="Chromosome 8"/>
</dbReference>
<dbReference type="RefSeq" id="XP_056082485.1">
    <property type="nucleotide sequence ID" value="XM_056222834.1"/>
</dbReference>
<keyword evidence="5" id="KW-0539">Nucleus</keyword>
<protein>
    <recommendedName>
        <fullName evidence="8">BZIP domain-containing protein</fullName>
    </recommendedName>
</protein>
<evidence type="ECO:0000256" key="1">
    <source>
        <dbReference type="ARBA" id="ARBA00004123"/>
    </source>
</evidence>
<keyword evidence="3" id="KW-0010">Activator</keyword>
<dbReference type="SUPFAM" id="SSF57959">
    <property type="entry name" value="Leucine zipper domain"/>
    <property type="match status" value="1"/>
</dbReference>
<accession>A0AA35IYM8</accession>
<dbReference type="AlphaFoldDB" id="A0AA35IYM8"/>
<evidence type="ECO:0000313" key="9">
    <source>
        <dbReference type="EMBL" id="CAI4039370.1"/>
    </source>
</evidence>